<name>A0AAN9EYD8_CROPI</name>
<proteinExistence type="predicted"/>
<dbReference type="Proteomes" id="UP001372338">
    <property type="component" value="Unassembled WGS sequence"/>
</dbReference>
<evidence type="ECO:0000313" key="3">
    <source>
        <dbReference type="Proteomes" id="UP001372338"/>
    </source>
</evidence>
<organism evidence="2 3">
    <name type="scientific">Crotalaria pallida</name>
    <name type="common">Smooth rattlebox</name>
    <name type="synonym">Crotalaria striata</name>
    <dbReference type="NCBI Taxonomy" id="3830"/>
    <lineage>
        <taxon>Eukaryota</taxon>
        <taxon>Viridiplantae</taxon>
        <taxon>Streptophyta</taxon>
        <taxon>Embryophyta</taxon>
        <taxon>Tracheophyta</taxon>
        <taxon>Spermatophyta</taxon>
        <taxon>Magnoliopsida</taxon>
        <taxon>eudicotyledons</taxon>
        <taxon>Gunneridae</taxon>
        <taxon>Pentapetalae</taxon>
        <taxon>rosids</taxon>
        <taxon>fabids</taxon>
        <taxon>Fabales</taxon>
        <taxon>Fabaceae</taxon>
        <taxon>Papilionoideae</taxon>
        <taxon>50 kb inversion clade</taxon>
        <taxon>genistoids sensu lato</taxon>
        <taxon>core genistoids</taxon>
        <taxon>Crotalarieae</taxon>
        <taxon>Crotalaria</taxon>
    </lineage>
</organism>
<reference evidence="2 3" key="1">
    <citation type="submission" date="2024-01" db="EMBL/GenBank/DDBJ databases">
        <title>The genomes of 5 underutilized Papilionoideae crops provide insights into root nodulation and disease resistanc.</title>
        <authorList>
            <person name="Yuan L."/>
        </authorList>
    </citation>
    <scope>NUCLEOTIDE SEQUENCE [LARGE SCALE GENOMIC DNA]</scope>
    <source>
        <strain evidence="2">ZHUSHIDOU_FW_LH</strain>
        <tissue evidence="2">Leaf</tissue>
    </source>
</reference>
<dbReference type="EMBL" id="JAYWIO010000004">
    <property type="protein sequence ID" value="KAK7266237.1"/>
    <property type="molecule type" value="Genomic_DNA"/>
</dbReference>
<evidence type="ECO:0000313" key="2">
    <source>
        <dbReference type="EMBL" id="KAK7266237.1"/>
    </source>
</evidence>
<keyword evidence="3" id="KW-1185">Reference proteome</keyword>
<evidence type="ECO:0000256" key="1">
    <source>
        <dbReference type="SAM" id="Phobius"/>
    </source>
</evidence>
<gene>
    <name evidence="2" type="ORF">RIF29_18879</name>
</gene>
<keyword evidence="1" id="KW-0812">Transmembrane</keyword>
<feature type="transmembrane region" description="Helical" evidence="1">
    <location>
        <begin position="38"/>
        <end position="56"/>
    </location>
</feature>
<sequence length="150" mass="16964">MGQCHPYGSLVSGTVFQALNGHIHFLYPRGVWCGGGDGAMELALGSLMMMMVWCSLEKKKKKKRRRVHERMFRAHLEQRGIIPSEMMDMKMKFTLRAVNPIAGLIHMKRKGLPHGIRLPKCNGAPYIILTWMTVGTRSSFSVYTSSPLSR</sequence>
<dbReference type="AlphaFoldDB" id="A0AAN9EYD8"/>
<keyword evidence="1" id="KW-1133">Transmembrane helix</keyword>
<keyword evidence="1" id="KW-0472">Membrane</keyword>
<accession>A0AAN9EYD8</accession>
<comment type="caution">
    <text evidence="2">The sequence shown here is derived from an EMBL/GenBank/DDBJ whole genome shotgun (WGS) entry which is preliminary data.</text>
</comment>
<protein>
    <submittedName>
        <fullName evidence="2">Uncharacterized protein</fullName>
    </submittedName>
</protein>